<feature type="compositionally biased region" description="Acidic residues" evidence="6">
    <location>
        <begin position="24"/>
        <end position="58"/>
    </location>
</feature>
<dbReference type="InterPro" id="IPR050490">
    <property type="entry name" value="Bact_solute-bd_prot1"/>
</dbReference>
<keyword evidence="9" id="KW-1185">Reference proteome</keyword>
<gene>
    <name evidence="8" type="ORF">HNQ41_003249</name>
</gene>
<name>A0A840QUP1_9BACI</name>
<accession>A0A840QUP1</accession>
<dbReference type="PANTHER" id="PTHR43649:SF33">
    <property type="entry name" value="POLYGALACTURONAN_RHAMNOGALACTURONAN-BINDING PROTEIN YTCQ"/>
    <property type="match status" value="1"/>
</dbReference>
<dbReference type="PANTHER" id="PTHR43649">
    <property type="entry name" value="ARABINOSE-BINDING PROTEIN-RELATED"/>
    <property type="match status" value="1"/>
</dbReference>
<dbReference type="RefSeq" id="WP_246421752.1">
    <property type="nucleotide sequence ID" value="NZ_JACHHB010000020.1"/>
</dbReference>
<protein>
    <submittedName>
        <fullName evidence="8">Fructooligosaccharide transport system substrate-binding protein</fullName>
    </submittedName>
</protein>
<feature type="signal peptide" evidence="7">
    <location>
        <begin position="1"/>
        <end position="21"/>
    </location>
</feature>
<dbReference type="Proteomes" id="UP000551878">
    <property type="component" value="Unassembled WGS sequence"/>
</dbReference>
<evidence type="ECO:0000313" key="8">
    <source>
        <dbReference type="EMBL" id="MBB5175023.1"/>
    </source>
</evidence>
<dbReference type="Gene3D" id="3.40.190.10">
    <property type="entry name" value="Periplasmic binding protein-like II"/>
    <property type="match status" value="1"/>
</dbReference>
<evidence type="ECO:0000313" key="9">
    <source>
        <dbReference type="Proteomes" id="UP000551878"/>
    </source>
</evidence>
<keyword evidence="2 7" id="KW-0732">Signal</keyword>
<organism evidence="8 9">
    <name type="scientific">Texcoconibacillus texcoconensis</name>
    <dbReference type="NCBI Taxonomy" id="1095777"/>
    <lineage>
        <taxon>Bacteria</taxon>
        <taxon>Bacillati</taxon>
        <taxon>Bacillota</taxon>
        <taxon>Bacilli</taxon>
        <taxon>Bacillales</taxon>
        <taxon>Bacillaceae</taxon>
        <taxon>Texcoconibacillus</taxon>
    </lineage>
</organism>
<dbReference type="Pfam" id="PF13416">
    <property type="entry name" value="SBP_bac_8"/>
    <property type="match status" value="1"/>
</dbReference>
<evidence type="ECO:0000256" key="3">
    <source>
        <dbReference type="ARBA" id="ARBA00023136"/>
    </source>
</evidence>
<evidence type="ECO:0000256" key="5">
    <source>
        <dbReference type="ARBA" id="ARBA00023288"/>
    </source>
</evidence>
<comment type="caution">
    <text evidence="8">The sequence shown here is derived from an EMBL/GenBank/DDBJ whole genome shotgun (WGS) entry which is preliminary data.</text>
</comment>
<evidence type="ECO:0000256" key="7">
    <source>
        <dbReference type="SAM" id="SignalP"/>
    </source>
</evidence>
<evidence type="ECO:0000256" key="1">
    <source>
        <dbReference type="ARBA" id="ARBA00022475"/>
    </source>
</evidence>
<sequence length="458" mass="50404">MNKKWKMTLPTLALLTAVACGGEEATETENGEVDENGEETNEETNEGTSDDVETGEADTEVQATGDEDVVLDFWIHQTGEDETNFYIERIDAFNDAHEDIHVDTEIIIDDGASAYSDSINAALVAGELPDVMAIDGPYTASFADADVIQSIDEYISDEDREDFVDSIIQQGTYDGSLYTLGAMEGSVSLFYNKDIFEEEGIDVPTSVDEAWDWDEFKDVAEQLTTDERYGLNKFWNYGIGEYMTFSGAPFVWSNGGALIAEDGSTADGYLNGPEAVEAFEYIQSLFDAGVVSNSPGEMQFEEGNAAMALGGPWIAISAEDADLNWGMMPYPVKDEPVSPSGSMAYGMTTNSEHPEEAYELMAWMTNAESTEGLAEVTGMPPARESAFENMERFEELPWSVMKEQVTETARARPATPAYPVLTDAFAEIYNAASLDQDLQQVADQQVERVERELQRFAD</sequence>
<dbReference type="SUPFAM" id="SSF53850">
    <property type="entry name" value="Periplasmic binding protein-like II"/>
    <property type="match status" value="1"/>
</dbReference>
<feature type="region of interest" description="Disordered" evidence="6">
    <location>
        <begin position="20"/>
        <end position="58"/>
    </location>
</feature>
<keyword evidence="3" id="KW-0472">Membrane</keyword>
<dbReference type="CDD" id="cd13585">
    <property type="entry name" value="PBP2_TMBP_like"/>
    <property type="match status" value="1"/>
</dbReference>
<keyword evidence="4" id="KW-0564">Palmitate</keyword>
<evidence type="ECO:0000256" key="4">
    <source>
        <dbReference type="ARBA" id="ARBA00023139"/>
    </source>
</evidence>
<evidence type="ECO:0000256" key="6">
    <source>
        <dbReference type="SAM" id="MobiDB-lite"/>
    </source>
</evidence>
<dbReference type="InterPro" id="IPR006059">
    <property type="entry name" value="SBP"/>
</dbReference>
<evidence type="ECO:0000256" key="2">
    <source>
        <dbReference type="ARBA" id="ARBA00022729"/>
    </source>
</evidence>
<dbReference type="AlphaFoldDB" id="A0A840QUP1"/>
<dbReference type="EMBL" id="JACHHB010000020">
    <property type="protein sequence ID" value="MBB5175023.1"/>
    <property type="molecule type" value="Genomic_DNA"/>
</dbReference>
<proteinExistence type="predicted"/>
<keyword evidence="1" id="KW-1003">Cell membrane</keyword>
<keyword evidence="5" id="KW-0449">Lipoprotein</keyword>
<dbReference type="PROSITE" id="PS51257">
    <property type="entry name" value="PROKAR_LIPOPROTEIN"/>
    <property type="match status" value="1"/>
</dbReference>
<feature type="chain" id="PRO_5039132238" evidence="7">
    <location>
        <begin position="22"/>
        <end position="458"/>
    </location>
</feature>
<reference evidence="8 9" key="1">
    <citation type="submission" date="2020-08" db="EMBL/GenBank/DDBJ databases">
        <title>Genomic Encyclopedia of Type Strains, Phase IV (KMG-IV): sequencing the most valuable type-strain genomes for metagenomic binning, comparative biology and taxonomic classification.</title>
        <authorList>
            <person name="Goeker M."/>
        </authorList>
    </citation>
    <scope>NUCLEOTIDE SEQUENCE [LARGE SCALE GENOMIC DNA]</scope>
    <source>
        <strain evidence="8 9">DSM 24696</strain>
    </source>
</reference>